<dbReference type="InterPro" id="IPR011053">
    <property type="entry name" value="Single_hybrid_motif"/>
</dbReference>
<evidence type="ECO:0000259" key="3">
    <source>
        <dbReference type="PROSITE" id="PS50968"/>
    </source>
</evidence>
<dbReference type="PROSITE" id="PS50968">
    <property type="entry name" value="BIOTINYL_LIPOYL"/>
    <property type="match status" value="1"/>
</dbReference>
<evidence type="ECO:0000313" key="5">
    <source>
        <dbReference type="Proteomes" id="UP001230188"/>
    </source>
</evidence>
<dbReference type="AlphaFoldDB" id="A0AAD7UEE9"/>
<dbReference type="PANTHER" id="PTHR23151">
    <property type="entry name" value="DIHYDROLIPOAMIDE ACETYL/SUCCINYL-TRANSFERASE-RELATED"/>
    <property type="match status" value="1"/>
</dbReference>
<accession>A0AAD7UEE9</accession>
<dbReference type="SUPFAM" id="SSF51230">
    <property type="entry name" value="Single hybrid motif"/>
    <property type="match status" value="1"/>
</dbReference>
<dbReference type="GO" id="GO:0004742">
    <property type="term" value="F:dihydrolipoyllysine-residue acetyltransferase activity"/>
    <property type="evidence" value="ECO:0007669"/>
    <property type="project" value="TreeGrafter"/>
</dbReference>
<dbReference type="InterPro" id="IPR000089">
    <property type="entry name" value="Biotin_lipoyl"/>
</dbReference>
<dbReference type="CDD" id="cd06849">
    <property type="entry name" value="lipoyl_domain"/>
    <property type="match status" value="1"/>
</dbReference>
<feature type="domain" description="Lipoyl-binding" evidence="3">
    <location>
        <begin position="29"/>
        <end position="105"/>
    </location>
</feature>
<name>A0AAD7UEE9_9STRA</name>
<dbReference type="PROSITE" id="PS00189">
    <property type="entry name" value="LIPOYL"/>
    <property type="match status" value="1"/>
</dbReference>
<evidence type="ECO:0000256" key="2">
    <source>
        <dbReference type="ARBA" id="ARBA00022946"/>
    </source>
</evidence>
<reference evidence="4" key="1">
    <citation type="submission" date="2023-01" db="EMBL/GenBank/DDBJ databases">
        <title>Metagenome sequencing of chrysophaentin producing Chrysophaeum taylorii.</title>
        <authorList>
            <person name="Davison J."/>
            <person name="Bewley C."/>
        </authorList>
    </citation>
    <scope>NUCLEOTIDE SEQUENCE</scope>
    <source>
        <strain evidence="4">NIES-1699</strain>
    </source>
</reference>
<dbReference type="GO" id="GO:0045254">
    <property type="term" value="C:pyruvate dehydrogenase complex"/>
    <property type="evidence" value="ECO:0007669"/>
    <property type="project" value="InterPro"/>
</dbReference>
<dbReference type="Pfam" id="PF00364">
    <property type="entry name" value="Biotin_lipoyl"/>
    <property type="match status" value="1"/>
</dbReference>
<dbReference type="InterPro" id="IPR003016">
    <property type="entry name" value="2-oxoA_DH_lipoyl-BS"/>
</dbReference>
<gene>
    <name evidence="4" type="ORF">CTAYLR_000174</name>
</gene>
<proteinExistence type="predicted"/>
<dbReference type="PANTHER" id="PTHR23151:SF90">
    <property type="entry name" value="DIHYDROLIPOYLLYSINE-RESIDUE ACETYLTRANSFERASE COMPONENT OF PYRUVATE DEHYDROGENASE COMPLEX, MITOCHONDRIAL-RELATED"/>
    <property type="match status" value="1"/>
</dbReference>
<evidence type="ECO:0000256" key="1">
    <source>
        <dbReference type="ARBA" id="ARBA00022823"/>
    </source>
</evidence>
<protein>
    <recommendedName>
        <fullName evidence="3">Lipoyl-binding domain-containing protein</fullName>
    </recommendedName>
</protein>
<keyword evidence="2" id="KW-0809">Transit peptide</keyword>
<organism evidence="4 5">
    <name type="scientific">Chrysophaeum taylorii</name>
    <dbReference type="NCBI Taxonomy" id="2483200"/>
    <lineage>
        <taxon>Eukaryota</taxon>
        <taxon>Sar</taxon>
        <taxon>Stramenopiles</taxon>
        <taxon>Ochrophyta</taxon>
        <taxon>Pelagophyceae</taxon>
        <taxon>Pelagomonadales</taxon>
        <taxon>Pelagomonadaceae</taxon>
        <taxon>Chrysophaeum</taxon>
    </lineage>
</organism>
<sequence>MASTLSSFARLTGVRVARLALRRFSYPAHQLVGLPALSPTMEAGTIAAWKIQEGGSFDAGDVICEIETDKATVDFEAQDTGVIAKILAPANAGEVKVGQPIMVVVEDANDVPAFEDFKVDAAAPAPPAPVPAAPPAPAPAPVAAEPVVVAPAPPPPPVVAPPPPPVATPGPSKVALMDFVRADADLPLIKGPLAIIFEKKKAAYHEKYGATGF</sequence>
<comment type="caution">
    <text evidence="4">The sequence shown here is derived from an EMBL/GenBank/DDBJ whole genome shotgun (WGS) entry which is preliminary data.</text>
</comment>
<dbReference type="FunFam" id="2.40.50.100:FF:000010">
    <property type="entry name" value="Acetyltransferase component of pyruvate dehydrogenase complex"/>
    <property type="match status" value="1"/>
</dbReference>
<dbReference type="GO" id="GO:0006086">
    <property type="term" value="P:pyruvate decarboxylation to acetyl-CoA"/>
    <property type="evidence" value="ECO:0007669"/>
    <property type="project" value="InterPro"/>
</dbReference>
<keyword evidence="5" id="KW-1185">Reference proteome</keyword>
<keyword evidence="1" id="KW-0450">Lipoyl</keyword>
<dbReference type="Proteomes" id="UP001230188">
    <property type="component" value="Unassembled WGS sequence"/>
</dbReference>
<dbReference type="Gene3D" id="2.40.50.100">
    <property type="match status" value="1"/>
</dbReference>
<dbReference type="EMBL" id="JAQMWT010000344">
    <property type="protein sequence ID" value="KAJ8603780.1"/>
    <property type="molecule type" value="Genomic_DNA"/>
</dbReference>
<evidence type="ECO:0000313" key="4">
    <source>
        <dbReference type="EMBL" id="KAJ8603780.1"/>
    </source>
</evidence>
<dbReference type="InterPro" id="IPR045257">
    <property type="entry name" value="E2/Pdx1"/>
</dbReference>